<comment type="subunit">
    <text evidence="9">Homodimer.</text>
</comment>
<organism evidence="11 12">
    <name type="scientific">Clostridium cavendishii DSM 21758</name>
    <dbReference type="NCBI Taxonomy" id="1121302"/>
    <lineage>
        <taxon>Bacteria</taxon>
        <taxon>Bacillati</taxon>
        <taxon>Bacillota</taxon>
        <taxon>Clostridia</taxon>
        <taxon>Eubacteriales</taxon>
        <taxon>Clostridiaceae</taxon>
        <taxon>Clostridium</taxon>
    </lineage>
</organism>
<dbReference type="OrthoDB" id="9805408at2"/>
<dbReference type="GO" id="GO:0008837">
    <property type="term" value="F:diaminopimelate epimerase activity"/>
    <property type="evidence" value="ECO:0007669"/>
    <property type="project" value="UniProtKB-UniRule"/>
</dbReference>
<evidence type="ECO:0000256" key="5">
    <source>
        <dbReference type="ARBA" id="ARBA00022605"/>
    </source>
</evidence>
<evidence type="ECO:0000256" key="6">
    <source>
        <dbReference type="ARBA" id="ARBA00023154"/>
    </source>
</evidence>
<sequence length="272" mass="29980">MKFSKMQGNGNDFLVIEDLSGNLIGRESEVSKRLCNRKFGIGADGILIVRNNSKADIEMIIINSDGSYASMCGNGIRCFAKYVYERNIVKKHIISIMTGDGIKEADLTIKDDKVEKIKIFMGKEDYNPAKIPSINEGEIINKQILIGEESFIISSVRMGVPHTVLIEDQEMDINIGGRIEKYEAFPEGTNVNFCKVIDRKNIKVRTWERGAGPTLGCGTGNCASVVIANRLGLIDDSVTVIVPGGRLQVELKEEGVYMIGDAEFICDGISYI</sequence>
<dbReference type="NCBIfam" id="TIGR00652">
    <property type="entry name" value="DapF"/>
    <property type="match status" value="1"/>
</dbReference>
<dbReference type="Gene3D" id="3.10.310.10">
    <property type="entry name" value="Diaminopimelate Epimerase, Chain A, domain 1"/>
    <property type="match status" value="2"/>
</dbReference>
<comment type="similarity">
    <text evidence="2 9">Belongs to the diaminopimelate epimerase family.</text>
</comment>
<accession>A0A1M6KMW3</accession>
<feature type="active site" description="Proton acceptor" evidence="9">
    <location>
        <position position="217"/>
    </location>
</feature>
<keyword evidence="5 9" id="KW-0028">Amino-acid biosynthesis</keyword>
<comment type="subcellular location">
    <subcellularLocation>
        <location evidence="9">Cytoplasm</location>
    </subcellularLocation>
</comment>
<dbReference type="HAMAP" id="MF_00197">
    <property type="entry name" value="DAP_epimerase"/>
    <property type="match status" value="1"/>
</dbReference>
<comment type="function">
    <text evidence="9">Catalyzes the stereoinversion of LL-2,6-diaminopimelate (L,L-DAP) to meso-diaminopimelate (meso-DAP), a precursor of L-lysine and an essential component of the bacterial peptidoglycan.</text>
</comment>
<keyword evidence="4 9" id="KW-0963">Cytoplasm</keyword>
<dbReference type="RefSeq" id="WP_072987290.1">
    <property type="nucleotide sequence ID" value="NZ_FQZB01000009.1"/>
</dbReference>
<evidence type="ECO:0000256" key="1">
    <source>
        <dbReference type="ARBA" id="ARBA00005196"/>
    </source>
</evidence>
<comment type="pathway">
    <text evidence="1 9">Amino-acid biosynthesis; L-lysine biosynthesis via DAP pathway; DL-2,6-diaminopimelate from LL-2,6-diaminopimelate: step 1/1.</text>
</comment>
<dbReference type="SUPFAM" id="SSF54506">
    <property type="entry name" value="Diaminopimelate epimerase-like"/>
    <property type="match status" value="2"/>
</dbReference>
<dbReference type="STRING" id="1121302.SAMN02745163_02243"/>
<evidence type="ECO:0000256" key="2">
    <source>
        <dbReference type="ARBA" id="ARBA00010219"/>
    </source>
</evidence>
<evidence type="ECO:0000256" key="3">
    <source>
        <dbReference type="ARBA" id="ARBA00013080"/>
    </source>
</evidence>
<evidence type="ECO:0000256" key="4">
    <source>
        <dbReference type="ARBA" id="ARBA00022490"/>
    </source>
</evidence>
<feature type="active site" evidence="10">
    <location>
        <position position="72"/>
    </location>
</feature>
<feature type="binding site" evidence="9">
    <location>
        <begin position="208"/>
        <end position="209"/>
    </location>
    <ligand>
        <name>substrate</name>
    </ligand>
</feature>
<keyword evidence="6 9" id="KW-0457">Lysine biosynthesis</keyword>
<feature type="binding site" evidence="9">
    <location>
        <position position="11"/>
    </location>
    <ligand>
        <name>substrate</name>
    </ligand>
</feature>
<feature type="binding site" evidence="9">
    <location>
        <begin position="218"/>
        <end position="219"/>
    </location>
    <ligand>
        <name>substrate</name>
    </ligand>
</feature>
<evidence type="ECO:0000256" key="8">
    <source>
        <dbReference type="ARBA" id="ARBA00051712"/>
    </source>
</evidence>
<comment type="caution">
    <text evidence="9">Lacks conserved residue(s) required for the propagation of feature annotation.</text>
</comment>
<feature type="site" description="Could be important to modulate the pK values of the two catalytic cysteine residues" evidence="9">
    <location>
        <position position="162"/>
    </location>
</feature>
<name>A0A1M6KMW3_9CLOT</name>
<evidence type="ECO:0000256" key="7">
    <source>
        <dbReference type="ARBA" id="ARBA00023235"/>
    </source>
</evidence>
<dbReference type="InterPro" id="IPR018510">
    <property type="entry name" value="DAP_epimerase_AS"/>
</dbReference>
<dbReference type="PANTHER" id="PTHR31689:SF0">
    <property type="entry name" value="DIAMINOPIMELATE EPIMERASE"/>
    <property type="match status" value="1"/>
</dbReference>
<keyword evidence="12" id="KW-1185">Reference proteome</keyword>
<dbReference type="Pfam" id="PF01678">
    <property type="entry name" value="DAP_epimerase"/>
    <property type="match status" value="2"/>
</dbReference>
<dbReference type="EMBL" id="FQZB01000009">
    <property type="protein sequence ID" value="SHJ60257.1"/>
    <property type="molecule type" value="Genomic_DNA"/>
</dbReference>
<keyword evidence="7 9" id="KW-0413">Isomerase</keyword>
<dbReference type="GO" id="GO:0005829">
    <property type="term" value="C:cytosol"/>
    <property type="evidence" value="ECO:0007669"/>
    <property type="project" value="TreeGrafter"/>
</dbReference>
<reference evidence="11 12" key="1">
    <citation type="submission" date="2016-11" db="EMBL/GenBank/DDBJ databases">
        <authorList>
            <person name="Jaros S."/>
            <person name="Januszkiewicz K."/>
            <person name="Wedrychowicz H."/>
        </authorList>
    </citation>
    <scope>NUCLEOTIDE SEQUENCE [LARGE SCALE GENOMIC DNA]</scope>
    <source>
        <strain evidence="11 12">DSM 21758</strain>
    </source>
</reference>
<dbReference type="AlphaFoldDB" id="A0A1M6KMW3"/>
<dbReference type="GO" id="GO:0009089">
    <property type="term" value="P:lysine biosynthetic process via diaminopimelate"/>
    <property type="evidence" value="ECO:0007669"/>
    <property type="project" value="UniProtKB-UniRule"/>
</dbReference>
<feature type="active site" description="Proton donor" evidence="9">
    <location>
        <position position="72"/>
    </location>
</feature>
<gene>
    <name evidence="9" type="primary">dapF</name>
    <name evidence="11" type="ORF">SAMN02745163_02243</name>
</gene>
<dbReference type="FunFam" id="3.10.310.10:FF:000001">
    <property type="entry name" value="Diaminopimelate epimerase"/>
    <property type="match status" value="1"/>
</dbReference>
<proteinExistence type="inferred from homology"/>
<dbReference type="EC" id="5.1.1.7" evidence="3 9"/>
<feature type="binding site" evidence="9">
    <location>
        <begin position="73"/>
        <end position="74"/>
    </location>
    <ligand>
        <name>substrate</name>
    </ligand>
</feature>
<evidence type="ECO:0000256" key="9">
    <source>
        <dbReference type="HAMAP-Rule" id="MF_00197"/>
    </source>
</evidence>
<comment type="catalytic activity">
    <reaction evidence="8 9">
        <text>(2S,6S)-2,6-diaminopimelate = meso-2,6-diaminopimelate</text>
        <dbReference type="Rhea" id="RHEA:15393"/>
        <dbReference type="ChEBI" id="CHEBI:57609"/>
        <dbReference type="ChEBI" id="CHEBI:57791"/>
        <dbReference type="EC" id="5.1.1.7"/>
    </reaction>
</comment>
<evidence type="ECO:0000256" key="10">
    <source>
        <dbReference type="PROSITE-ProRule" id="PRU10125"/>
    </source>
</evidence>
<feature type="binding site" evidence="9">
    <location>
        <position position="190"/>
    </location>
    <ligand>
        <name>substrate</name>
    </ligand>
</feature>
<protein>
    <recommendedName>
        <fullName evidence="3 9">Diaminopimelate epimerase</fullName>
        <shortName evidence="9">DAP epimerase</shortName>
        <ecNumber evidence="3 9">5.1.1.7</ecNumber>
    </recommendedName>
    <alternativeName>
        <fullName evidence="9">PLP-independent amino acid racemase</fullName>
    </alternativeName>
</protein>
<dbReference type="PROSITE" id="PS01326">
    <property type="entry name" value="DAP_EPIMERASE"/>
    <property type="match status" value="1"/>
</dbReference>
<dbReference type="Proteomes" id="UP000184310">
    <property type="component" value="Unassembled WGS sequence"/>
</dbReference>
<dbReference type="UniPathway" id="UPA00034">
    <property type="reaction ID" value="UER00025"/>
</dbReference>
<evidence type="ECO:0000313" key="11">
    <source>
        <dbReference type="EMBL" id="SHJ60257.1"/>
    </source>
</evidence>
<dbReference type="InterPro" id="IPR001653">
    <property type="entry name" value="DAP_epimerase_DapF"/>
</dbReference>
<evidence type="ECO:0000313" key="12">
    <source>
        <dbReference type="Proteomes" id="UP000184310"/>
    </source>
</evidence>
<feature type="site" description="Could be important to modulate the pK values of the two catalytic cysteine residues" evidence="9">
    <location>
        <position position="208"/>
    </location>
</feature>
<feature type="binding site" evidence="9">
    <location>
        <position position="63"/>
    </location>
    <ligand>
        <name>substrate</name>
    </ligand>
</feature>
<dbReference type="PANTHER" id="PTHR31689">
    <property type="entry name" value="DIAMINOPIMELATE EPIMERASE, CHLOROPLASTIC"/>
    <property type="match status" value="1"/>
</dbReference>